<gene>
    <name evidence="1" type="ORF">ICL16_15535</name>
</gene>
<proteinExistence type="predicted"/>
<dbReference type="RefSeq" id="WP_190829288.1">
    <property type="nucleotide sequence ID" value="NZ_CAWPPI010000053.1"/>
</dbReference>
<dbReference type="EMBL" id="JACXAE010000053">
    <property type="protein sequence ID" value="MBD2773446.1"/>
    <property type="molecule type" value="Genomic_DNA"/>
</dbReference>
<comment type="caution">
    <text evidence="1">The sequence shown here is derived from an EMBL/GenBank/DDBJ whole genome shotgun (WGS) entry which is preliminary data.</text>
</comment>
<sequence>MLELYQNTAIIQQLLGIILLFFQYKGKNLHFWSNLGYDILSGEDYPD</sequence>
<evidence type="ECO:0000313" key="1">
    <source>
        <dbReference type="EMBL" id="MBD2773446.1"/>
    </source>
</evidence>
<evidence type="ECO:0000313" key="2">
    <source>
        <dbReference type="Proteomes" id="UP000629098"/>
    </source>
</evidence>
<accession>A0A8J7C7M9</accession>
<organism evidence="1 2">
    <name type="scientific">Iningainema tapete BLCC-T55</name>
    <dbReference type="NCBI Taxonomy" id="2748662"/>
    <lineage>
        <taxon>Bacteria</taxon>
        <taxon>Bacillati</taxon>
        <taxon>Cyanobacteriota</taxon>
        <taxon>Cyanophyceae</taxon>
        <taxon>Nostocales</taxon>
        <taxon>Scytonemataceae</taxon>
        <taxon>Iningainema tapete</taxon>
    </lineage>
</organism>
<protein>
    <submittedName>
        <fullName evidence="1">Uncharacterized protein</fullName>
    </submittedName>
</protein>
<name>A0A8J7C7M9_9CYAN</name>
<dbReference type="AlphaFoldDB" id="A0A8J7C7M9"/>
<keyword evidence="2" id="KW-1185">Reference proteome</keyword>
<dbReference type="Proteomes" id="UP000629098">
    <property type="component" value="Unassembled WGS sequence"/>
</dbReference>
<reference evidence="1" key="1">
    <citation type="submission" date="2020-09" db="EMBL/GenBank/DDBJ databases">
        <title>Iningainema tapete sp. nov. (Scytonemataceae, Cyanobacteria) from greenhouses in central Florida (USA) produces two types of nodularin with biosynthetic potential for microcystin-LR and anabaenopeptins.</title>
        <authorList>
            <person name="Berthold D.E."/>
            <person name="Lefler F.W."/>
            <person name="Huang I.-S."/>
            <person name="Abdulla H."/>
            <person name="Zimba P.V."/>
            <person name="Laughinghouse H.D. IV."/>
        </authorList>
    </citation>
    <scope>NUCLEOTIDE SEQUENCE</scope>
    <source>
        <strain evidence="1">BLCCT55</strain>
    </source>
</reference>